<evidence type="ECO:0000313" key="2">
    <source>
        <dbReference type="Proteomes" id="UP000016842"/>
    </source>
</evidence>
<accession>U4VDN3</accession>
<sequence>MSDEATVEYAILNIAASPHPDGIYEELLNRAALQPVNYWGSHFATISRPVRERDGFLRGRIVCWVEIDKSEPAVFKDKLEEVDFNDLDIDIPNNVGFNSKVFLYVFREKDHSLFIETSNDLGKKLSPRQARRILELLMGPTVQGNDAPLVEVTTIPEEDTLRRIFSMSKLKRLRIHIVRPNADDLDVERILERLEGMGGVRSEDKVLVAATENGGITPDEETRTEAEVAEHNGFVQGAGGYEEDGTRIDLSTKEYPRTIKKKVGQFGSAVAEIMSVAVETLLRPPRL</sequence>
<dbReference type="AlphaFoldDB" id="U4VDN3"/>
<comment type="caution">
    <text evidence="1">The sequence shown here is derived from an EMBL/GenBank/DDBJ whole genome shotgun (WGS) entry which is preliminary data.</text>
</comment>
<dbReference type="EMBL" id="ASXJ01000215">
    <property type="protein sequence ID" value="ERM00937.1"/>
    <property type="molecule type" value="Genomic_DNA"/>
</dbReference>
<evidence type="ECO:0008006" key="3">
    <source>
        <dbReference type="Google" id="ProtNLM"/>
    </source>
</evidence>
<evidence type="ECO:0000313" key="1">
    <source>
        <dbReference type="EMBL" id="ERM00937.1"/>
    </source>
</evidence>
<reference evidence="1 2" key="1">
    <citation type="journal article" date="2014" name="FEMS Microbiol. Lett.">
        <title>Genome sequencing analysis reveals virulence-related gene content of Ochrobactrum intermedium strain 229E, a urease-positive strain isolated from the human gastric niche.</title>
        <authorList>
            <person name="Kulkarni G.J."/>
            <person name="Shetty S."/>
            <person name="Dharne M.S."/>
            <person name="Shouche Y.S."/>
        </authorList>
    </citation>
    <scope>NUCLEOTIDE SEQUENCE [LARGE SCALE GENOMIC DNA]</scope>
    <source>
        <strain evidence="1 2">229E</strain>
    </source>
</reference>
<proteinExistence type="predicted"/>
<organism evidence="1 2">
    <name type="scientific">Brucella intermedia 229E</name>
    <dbReference type="NCBI Taxonomy" id="1337887"/>
    <lineage>
        <taxon>Bacteria</taxon>
        <taxon>Pseudomonadati</taxon>
        <taxon>Pseudomonadota</taxon>
        <taxon>Alphaproteobacteria</taxon>
        <taxon>Hyphomicrobiales</taxon>
        <taxon>Brucellaceae</taxon>
        <taxon>Brucella/Ochrobactrum group</taxon>
        <taxon>Brucella</taxon>
    </lineage>
</organism>
<protein>
    <recommendedName>
        <fullName evidence="3">DUF4747 family protein</fullName>
    </recommendedName>
</protein>
<gene>
    <name evidence="1" type="ORF">Q644_24130</name>
</gene>
<name>U4VDN3_9HYPH</name>
<dbReference type="Proteomes" id="UP000016842">
    <property type="component" value="Unassembled WGS sequence"/>
</dbReference>
<dbReference type="InterPro" id="IPR031832">
    <property type="entry name" value="DUF4747"/>
</dbReference>
<dbReference type="Pfam" id="PF15931">
    <property type="entry name" value="DUF4747"/>
    <property type="match status" value="1"/>
</dbReference>